<name>A0A9Q3H8I0_9BASI</name>
<comment type="caution">
    <text evidence="1">The sequence shown here is derived from an EMBL/GenBank/DDBJ whole genome shotgun (WGS) entry which is preliminary data.</text>
</comment>
<gene>
    <name evidence="1" type="ORF">O181_033374</name>
</gene>
<evidence type="ECO:0000313" key="2">
    <source>
        <dbReference type="Proteomes" id="UP000765509"/>
    </source>
</evidence>
<dbReference type="AlphaFoldDB" id="A0A9Q3H8I0"/>
<protein>
    <submittedName>
        <fullName evidence="1">Uncharacterized protein</fullName>
    </submittedName>
</protein>
<evidence type="ECO:0000313" key="1">
    <source>
        <dbReference type="EMBL" id="MBW0493659.1"/>
    </source>
</evidence>
<sequence>MPTSELESVDEVLPADEIASLPASSGQYQPPVCINVIGPCHPTLVCSDIDKQNILSYSRRAGALLTAADETP</sequence>
<proteinExistence type="predicted"/>
<organism evidence="1 2">
    <name type="scientific">Austropuccinia psidii MF-1</name>
    <dbReference type="NCBI Taxonomy" id="1389203"/>
    <lineage>
        <taxon>Eukaryota</taxon>
        <taxon>Fungi</taxon>
        <taxon>Dikarya</taxon>
        <taxon>Basidiomycota</taxon>
        <taxon>Pucciniomycotina</taxon>
        <taxon>Pucciniomycetes</taxon>
        <taxon>Pucciniales</taxon>
        <taxon>Sphaerophragmiaceae</taxon>
        <taxon>Austropuccinia</taxon>
    </lineage>
</organism>
<reference evidence="1" key="1">
    <citation type="submission" date="2021-03" db="EMBL/GenBank/DDBJ databases">
        <title>Draft genome sequence of rust myrtle Austropuccinia psidii MF-1, a brazilian biotype.</title>
        <authorList>
            <person name="Quecine M.C."/>
            <person name="Pachon D.M.R."/>
            <person name="Bonatelli M.L."/>
            <person name="Correr F.H."/>
            <person name="Franceschini L.M."/>
            <person name="Leite T.F."/>
            <person name="Margarido G.R.A."/>
            <person name="Almeida C.A."/>
            <person name="Ferrarezi J.A."/>
            <person name="Labate C.A."/>
        </authorList>
    </citation>
    <scope>NUCLEOTIDE SEQUENCE</scope>
    <source>
        <strain evidence="1">MF-1</strain>
    </source>
</reference>
<dbReference type="EMBL" id="AVOT02012169">
    <property type="protein sequence ID" value="MBW0493659.1"/>
    <property type="molecule type" value="Genomic_DNA"/>
</dbReference>
<dbReference type="Proteomes" id="UP000765509">
    <property type="component" value="Unassembled WGS sequence"/>
</dbReference>
<accession>A0A9Q3H8I0</accession>
<keyword evidence="2" id="KW-1185">Reference proteome</keyword>